<gene>
    <name evidence="4" type="ORF">J8F10_24695</name>
</gene>
<dbReference type="InterPro" id="IPR011006">
    <property type="entry name" value="CheY-like_superfamily"/>
</dbReference>
<keyword evidence="1 2" id="KW-0597">Phosphoprotein</keyword>
<reference evidence="4 5" key="1">
    <citation type="submission" date="2021-04" db="EMBL/GenBank/DDBJ databases">
        <authorList>
            <person name="Ivanova A."/>
        </authorList>
    </citation>
    <scope>NUCLEOTIDE SEQUENCE [LARGE SCALE GENOMIC DNA]</scope>
    <source>
        <strain evidence="4 5">G18</strain>
    </source>
</reference>
<dbReference type="RefSeq" id="WP_210658468.1">
    <property type="nucleotide sequence ID" value="NZ_JAGKQQ010000001.1"/>
</dbReference>
<dbReference type="SUPFAM" id="SSF52172">
    <property type="entry name" value="CheY-like"/>
    <property type="match status" value="1"/>
</dbReference>
<protein>
    <submittedName>
        <fullName evidence="4">Response regulator</fullName>
    </submittedName>
</protein>
<organism evidence="4 5">
    <name type="scientific">Gemmata palustris</name>
    <dbReference type="NCBI Taxonomy" id="2822762"/>
    <lineage>
        <taxon>Bacteria</taxon>
        <taxon>Pseudomonadati</taxon>
        <taxon>Planctomycetota</taxon>
        <taxon>Planctomycetia</taxon>
        <taxon>Gemmatales</taxon>
        <taxon>Gemmataceae</taxon>
        <taxon>Gemmata</taxon>
    </lineage>
</organism>
<name>A0ABS5BXN5_9BACT</name>
<keyword evidence="5" id="KW-1185">Reference proteome</keyword>
<evidence type="ECO:0000313" key="5">
    <source>
        <dbReference type="Proteomes" id="UP000676565"/>
    </source>
</evidence>
<dbReference type="InterPro" id="IPR001789">
    <property type="entry name" value="Sig_transdc_resp-reg_receiver"/>
</dbReference>
<feature type="modified residue" description="4-aspartylphosphate" evidence="2">
    <location>
        <position position="64"/>
    </location>
</feature>
<dbReference type="Pfam" id="PF00072">
    <property type="entry name" value="Response_reg"/>
    <property type="match status" value="1"/>
</dbReference>
<comment type="caution">
    <text evidence="4">The sequence shown here is derived from an EMBL/GenBank/DDBJ whole genome shotgun (WGS) entry which is preliminary data.</text>
</comment>
<proteinExistence type="predicted"/>
<dbReference type="EMBL" id="JAGKQQ010000001">
    <property type="protein sequence ID" value="MBP3958459.1"/>
    <property type="molecule type" value="Genomic_DNA"/>
</dbReference>
<sequence>MPEPQPAPHGRETVLLVEDEIAVRAFVTRVLRRYGYNVLEACDGPDARRTALAHGPRIDLLISDVVMPGGMNGRKVAEAVRVSHPEARVLYISGYPGDALAPHGVRPQQLNFLHKPFTQDALARKVREMLDADESSQLK</sequence>
<evidence type="ECO:0000256" key="2">
    <source>
        <dbReference type="PROSITE-ProRule" id="PRU00169"/>
    </source>
</evidence>
<dbReference type="SMART" id="SM00448">
    <property type="entry name" value="REC"/>
    <property type="match status" value="1"/>
</dbReference>
<dbReference type="InterPro" id="IPR050595">
    <property type="entry name" value="Bact_response_regulator"/>
</dbReference>
<dbReference type="PROSITE" id="PS50110">
    <property type="entry name" value="RESPONSE_REGULATORY"/>
    <property type="match status" value="1"/>
</dbReference>
<dbReference type="Gene3D" id="3.40.50.2300">
    <property type="match status" value="1"/>
</dbReference>
<dbReference type="PANTHER" id="PTHR44591">
    <property type="entry name" value="STRESS RESPONSE REGULATOR PROTEIN 1"/>
    <property type="match status" value="1"/>
</dbReference>
<dbReference type="PANTHER" id="PTHR44591:SF21">
    <property type="entry name" value="TWO-COMPONENT RESPONSE REGULATOR"/>
    <property type="match status" value="1"/>
</dbReference>
<evidence type="ECO:0000313" key="4">
    <source>
        <dbReference type="EMBL" id="MBP3958459.1"/>
    </source>
</evidence>
<evidence type="ECO:0000256" key="1">
    <source>
        <dbReference type="ARBA" id="ARBA00022553"/>
    </source>
</evidence>
<evidence type="ECO:0000259" key="3">
    <source>
        <dbReference type="PROSITE" id="PS50110"/>
    </source>
</evidence>
<accession>A0ABS5BXN5</accession>
<dbReference type="Proteomes" id="UP000676565">
    <property type="component" value="Unassembled WGS sequence"/>
</dbReference>
<feature type="domain" description="Response regulatory" evidence="3">
    <location>
        <begin position="13"/>
        <end position="130"/>
    </location>
</feature>